<feature type="transmembrane region" description="Helical" evidence="7">
    <location>
        <begin position="108"/>
        <end position="130"/>
    </location>
</feature>
<organism evidence="8 9">
    <name type="scientific">Escallonia herrerae</name>
    <dbReference type="NCBI Taxonomy" id="1293975"/>
    <lineage>
        <taxon>Eukaryota</taxon>
        <taxon>Viridiplantae</taxon>
        <taxon>Streptophyta</taxon>
        <taxon>Embryophyta</taxon>
        <taxon>Tracheophyta</taxon>
        <taxon>Spermatophyta</taxon>
        <taxon>Magnoliopsida</taxon>
        <taxon>eudicotyledons</taxon>
        <taxon>Gunneridae</taxon>
        <taxon>Pentapetalae</taxon>
        <taxon>asterids</taxon>
        <taxon>campanulids</taxon>
        <taxon>Escalloniales</taxon>
        <taxon>Escalloniaceae</taxon>
        <taxon>Escallonia</taxon>
    </lineage>
</organism>
<evidence type="ECO:0000256" key="2">
    <source>
        <dbReference type="ARBA" id="ARBA00005982"/>
    </source>
</evidence>
<dbReference type="SUPFAM" id="SSF103473">
    <property type="entry name" value="MFS general substrate transporter"/>
    <property type="match status" value="1"/>
</dbReference>
<name>A0AA89B5T4_9ASTE</name>
<keyword evidence="9" id="KW-1185">Reference proteome</keyword>
<reference evidence="8" key="1">
    <citation type="submission" date="2022-12" db="EMBL/GenBank/DDBJ databases">
        <title>Draft genome assemblies for two species of Escallonia (Escalloniales).</title>
        <authorList>
            <person name="Chanderbali A."/>
            <person name="Dervinis C."/>
            <person name="Anghel I."/>
            <person name="Soltis D."/>
            <person name="Soltis P."/>
            <person name="Zapata F."/>
        </authorList>
    </citation>
    <scope>NUCLEOTIDE SEQUENCE</scope>
    <source>
        <strain evidence="8">UCBG64.0493</strain>
        <tissue evidence="8">Leaf</tissue>
    </source>
</reference>
<comment type="similarity">
    <text evidence="6">Belongs to the major facilitator superfamily. Phosphate:H(+) symporter (TC 2.A.1.9) family.</text>
</comment>
<feature type="transmembrane region" description="Helical" evidence="7">
    <location>
        <begin position="321"/>
        <end position="340"/>
    </location>
</feature>
<accession>A0AA89B5T4</accession>
<evidence type="ECO:0000313" key="9">
    <source>
        <dbReference type="Proteomes" id="UP001188597"/>
    </source>
</evidence>
<dbReference type="AlphaFoldDB" id="A0AA89B5T4"/>
<evidence type="ECO:0000256" key="7">
    <source>
        <dbReference type="SAM" id="Phobius"/>
    </source>
</evidence>
<dbReference type="Proteomes" id="UP001188597">
    <property type="component" value="Unassembled WGS sequence"/>
</dbReference>
<keyword evidence="5 7" id="KW-0472">Membrane</keyword>
<evidence type="ECO:0000256" key="1">
    <source>
        <dbReference type="ARBA" id="ARBA00004141"/>
    </source>
</evidence>
<dbReference type="GO" id="GO:0016020">
    <property type="term" value="C:membrane"/>
    <property type="evidence" value="ECO:0007669"/>
    <property type="project" value="UniProtKB-SubCell"/>
</dbReference>
<keyword evidence="3 7" id="KW-0812">Transmembrane</keyword>
<dbReference type="InterPro" id="IPR036259">
    <property type="entry name" value="MFS_trans_sf"/>
</dbReference>
<comment type="caution">
    <text evidence="8">The sequence shown here is derived from an EMBL/GenBank/DDBJ whole genome shotgun (WGS) entry which is preliminary data.</text>
</comment>
<dbReference type="EMBL" id="JAVXUP010000707">
    <property type="protein sequence ID" value="KAK3022516.1"/>
    <property type="molecule type" value="Genomic_DNA"/>
</dbReference>
<gene>
    <name evidence="8" type="ORF">RJ639_046793</name>
</gene>
<dbReference type="InterPro" id="IPR000109">
    <property type="entry name" value="POT_fam"/>
</dbReference>
<sequence>ELEEGGSVTWFTESCERNFYTMVLTEIFDFKGCLLTLAVSVHGLRPPPCMDANKKNCRNATRLELGVFFSALYILAVGTGGTKPNISTIGADQFDVFNPKEKAQKLSFFNWWMFSIVLGVLFAGTVLVYIQDNVGWALGYGIPTAGLAISISIFLAGTPFYRHKKSTGSPFTRMARVIVAGDPKEFHELHLEEYTKKGKFNIESTTTLSTPHWPYDYCIAVAKKHGVVKNGGQVPTSIFILLPQFVLRGLADSSAEIAKIEFFYDQAPESMKSLGTSYSMTSTGIGNFLSTFILSTVSRVTKEDGHGGWVQNNLNASRLDYYLLFLAVLSFANFLFYLVVTRFYHYKAEVSDSREVLKEMLEGSQNKVRT</sequence>
<evidence type="ECO:0000313" key="8">
    <source>
        <dbReference type="EMBL" id="KAK3022516.1"/>
    </source>
</evidence>
<comment type="subcellular location">
    <subcellularLocation>
        <location evidence="1">Membrane</location>
        <topology evidence="1">Multi-pass membrane protein</topology>
    </subcellularLocation>
</comment>
<feature type="transmembrane region" description="Helical" evidence="7">
    <location>
        <begin position="136"/>
        <end position="156"/>
    </location>
</feature>
<keyword evidence="4 7" id="KW-1133">Transmembrane helix</keyword>
<protein>
    <submittedName>
        <fullName evidence="8">Uncharacterized protein</fullName>
    </submittedName>
</protein>
<dbReference type="Gene3D" id="1.20.1250.20">
    <property type="entry name" value="MFS general substrate transporter like domains"/>
    <property type="match status" value="2"/>
</dbReference>
<proteinExistence type="inferred from homology"/>
<evidence type="ECO:0000256" key="3">
    <source>
        <dbReference type="ARBA" id="ARBA00022692"/>
    </source>
</evidence>
<feature type="non-terminal residue" evidence="8">
    <location>
        <position position="370"/>
    </location>
</feature>
<evidence type="ECO:0000256" key="6">
    <source>
        <dbReference type="ARBA" id="ARBA00044504"/>
    </source>
</evidence>
<dbReference type="GO" id="GO:0022857">
    <property type="term" value="F:transmembrane transporter activity"/>
    <property type="evidence" value="ECO:0007669"/>
    <property type="project" value="InterPro"/>
</dbReference>
<evidence type="ECO:0000256" key="5">
    <source>
        <dbReference type="ARBA" id="ARBA00023136"/>
    </source>
</evidence>
<dbReference type="Pfam" id="PF00854">
    <property type="entry name" value="PTR2"/>
    <property type="match status" value="2"/>
</dbReference>
<dbReference type="PANTHER" id="PTHR11654">
    <property type="entry name" value="OLIGOPEPTIDE TRANSPORTER-RELATED"/>
    <property type="match status" value="1"/>
</dbReference>
<evidence type="ECO:0000256" key="4">
    <source>
        <dbReference type="ARBA" id="ARBA00022989"/>
    </source>
</evidence>
<comment type="similarity">
    <text evidence="2">Belongs to the major facilitator superfamily. Proton-dependent oligopeptide transporter (POT/PTR) (TC 2.A.17) family.</text>
</comment>